<gene>
    <name evidence="2" type="ORF">KC19_4G155700</name>
</gene>
<accession>A0A8T0IB75</accession>
<dbReference type="EMBL" id="CM026424">
    <property type="protein sequence ID" value="KAG0580199.1"/>
    <property type="molecule type" value="Genomic_DNA"/>
</dbReference>
<organism evidence="2 3">
    <name type="scientific">Ceratodon purpureus</name>
    <name type="common">Fire moss</name>
    <name type="synonym">Dicranum purpureum</name>
    <dbReference type="NCBI Taxonomy" id="3225"/>
    <lineage>
        <taxon>Eukaryota</taxon>
        <taxon>Viridiplantae</taxon>
        <taxon>Streptophyta</taxon>
        <taxon>Embryophyta</taxon>
        <taxon>Bryophyta</taxon>
        <taxon>Bryophytina</taxon>
        <taxon>Bryopsida</taxon>
        <taxon>Dicranidae</taxon>
        <taxon>Pseudoditrichales</taxon>
        <taxon>Ditrichaceae</taxon>
        <taxon>Ceratodon</taxon>
    </lineage>
</organism>
<evidence type="ECO:0000313" key="3">
    <source>
        <dbReference type="Proteomes" id="UP000822688"/>
    </source>
</evidence>
<evidence type="ECO:0000313" key="2">
    <source>
        <dbReference type="EMBL" id="KAG0580199.1"/>
    </source>
</evidence>
<comment type="caution">
    <text evidence="2">The sequence shown here is derived from an EMBL/GenBank/DDBJ whole genome shotgun (WGS) entry which is preliminary data.</text>
</comment>
<keyword evidence="3" id="KW-1185">Reference proteome</keyword>
<keyword evidence="1" id="KW-0472">Membrane</keyword>
<dbReference type="Proteomes" id="UP000822688">
    <property type="component" value="Chromosome 4"/>
</dbReference>
<dbReference type="AlphaFoldDB" id="A0A8T0IB75"/>
<keyword evidence="1" id="KW-0812">Transmembrane</keyword>
<evidence type="ECO:0000256" key="1">
    <source>
        <dbReference type="SAM" id="Phobius"/>
    </source>
</evidence>
<feature type="transmembrane region" description="Helical" evidence="1">
    <location>
        <begin position="55"/>
        <end position="75"/>
    </location>
</feature>
<protein>
    <submittedName>
        <fullName evidence="2">Uncharacterized protein</fullName>
    </submittedName>
</protein>
<reference evidence="2" key="1">
    <citation type="submission" date="2020-06" db="EMBL/GenBank/DDBJ databases">
        <title>WGS assembly of Ceratodon purpureus strain R40.</title>
        <authorList>
            <person name="Carey S.B."/>
            <person name="Jenkins J."/>
            <person name="Shu S."/>
            <person name="Lovell J.T."/>
            <person name="Sreedasyam A."/>
            <person name="Maumus F."/>
            <person name="Tiley G.P."/>
            <person name="Fernandez-Pozo N."/>
            <person name="Barry K."/>
            <person name="Chen C."/>
            <person name="Wang M."/>
            <person name="Lipzen A."/>
            <person name="Daum C."/>
            <person name="Saski C.A."/>
            <person name="Payton A.C."/>
            <person name="Mcbreen J.C."/>
            <person name="Conrad R.E."/>
            <person name="Kollar L.M."/>
            <person name="Olsson S."/>
            <person name="Huttunen S."/>
            <person name="Landis J.B."/>
            <person name="Wickett N.J."/>
            <person name="Johnson M.G."/>
            <person name="Rensing S.A."/>
            <person name="Grimwood J."/>
            <person name="Schmutz J."/>
            <person name="Mcdaniel S.F."/>
        </authorList>
    </citation>
    <scope>NUCLEOTIDE SEQUENCE</scope>
    <source>
        <strain evidence="2">R40</strain>
    </source>
</reference>
<proteinExistence type="predicted"/>
<sequence length="99" mass="11273">MTHHASVDQNLECVNSGRHAVLQLSSFFVLSPQPSVSPGFNVLYLSVDLYHEVELLRFLLSLIIVLTFNFMYLFGGQLRPVAFSRLLMSSGNHVRSWYI</sequence>
<name>A0A8T0IB75_CERPU</name>
<keyword evidence="1" id="KW-1133">Transmembrane helix</keyword>